<evidence type="ECO:0000256" key="1">
    <source>
        <dbReference type="ARBA" id="ARBA00023002"/>
    </source>
</evidence>
<evidence type="ECO:0000313" key="3">
    <source>
        <dbReference type="EMBL" id="ENV19897.1"/>
    </source>
</evidence>
<dbReference type="HOGENOM" id="CLU_007884_3_2_6"/>
<dbReference type="GO" id="GO:0005737">
    <property type="term" value="C:cytoplasm"/>
    <property type="evidence" value="ECO:0007669"/>
    <property type="project" value="TreeGrafter"/>
</dbReference>
<proteinExistence type="predicted"/>
<dbReference type="Gene3D" id="3.50.50.60">
    <property type="entry name" value="FAD/NAD(P)-binding domain"/>
    <property type="match status" value="1"/>
</dbReference>
<evidence type="ECO:0000259" key="2">
    <source>
        <dbReference type="Pfam" id="PF01266"/>
    </source>
</evidence>
<reference evidence="3 4" key="1">
    <citation type="submission" date="2013-02" db="EMBL/GenBank/DDBJ databases">
        <title>The Genome Sequence of Acinetobacter bereziniae NIPH 3.</title>
        <authorList>
            <consortium name="The Broad Institute Genome Sequencing Platform"/>
            <consortium name="The Broad Institute Genome Sequencing Center for Infectious Disease"/>
            <person name="Cerqueira G."/>
            <person name="Feldgarden M."/>
            <person name="Courvalin P."/>
            <person name="Perichon B."/>
            <person name="Grillot-Courvalin C."/>
            <person name="Clermont D."/>
            <person name="Rocha E."/>
            <person name="Yoon E.-J."/>
            <person name="Nemec A."/>
            <person name="Walker B."/>
            <person name="Young S.K."/>
            <person name="Zeng Q."/>
            <person name="Gargeya S."/>
            <person name="Fitzgerald M."/>
            <person name="Haas B."/>
            <person name="Abouelleil A."/>
            <person name="Alvarado L."/>
            <person name="Arachchi H.M."/>
            <person name="Berlin A.M."/>
            <person name="Chapman S.B."/>
            <person name="Dewar J."/>
            <person name="Goldberg J."/>
            <person name="Griggs A."/>
            <person name="Gujja S."/>
            <person name="Hansen M."/>
            <person name="Howarth C."/>
            <person name="Imamovic A."/>
            <person name="Larimer J."/>
            <person name="McCowan C."/>
            <person name="Murphy C."/>
            <person name="Neiman D."/>
            <person name="Pearson M."/>
            <person name="Priest M."/>
            <person name="Roberts A."/>
            <person name="Saif S."/>
            <person name="Shea T."/>
            <person name="Sisk P."/>
            <person name="Sykes S."/>
            <person name="Wortman J."/>
            <person name="Nusbaum C."/>
            <person name="Birren B."/>
        </authorList>
    </citation>
    <scope>NUCLEOTIDE SEQUENCE [LARGE SCALE GENOMIC DNA]</scope>
    <source>
        <strain evidence="3 4">NIPH 3</strain>
    </source>
</reference>
<dbReference type="Gene3D" id="3.30.9.10">
    <property type="entry name" value="D-Amino Acid Oxidase, subunit A, domain 2"/>
    <property type="match status" value="1"/>
</dbReference>
<dbReference type="InterPro" id="IPR006076">
    <property type="entry name" value="FAD-dep_OxRdtase"/>
</dbReference>
<dbReference type="Pfam" id="PF01266">
    <property type="entry name" value="DAO"/>
    <property type="match status" value="1"/>
</dbReference>
<dbReference type="PANTHER" id="PTHR13847:SF281">
    <property type="entry name" value="FAD DEPENDENT OXIDOREDUCTASE DOMAIN-CONTAINING PROTEIN"/>
    <property type="match status" value="1"/>
</dbReference>
<sequence length="439" mass="48407">MHIVKKFPQVDGDLGWLESSADWNIPLGKRVKGRNEFDIAIIGAGFTGLSLALRLAEINPSTRIAVVDALRVGEGTSGRNAGFLIDLPHNLDGGKTDVEYARSLYKLNTFAIERLRGFKDQYQIVGWNDAGKYMAAHEEKNLSGLDHFVSILEDAGFEYEMVTGANLHKRLGTDYYRSAVYTPGNVLVNPAALVRGLVKALPSSVTLFENSPVQSIEYGPPHQLNFLGGKISSKILIQATNSFSEEFGKLSNQLAPIFTYASLTPPLSEEQIGKYFNGVSPWGATSAHPAGTTVRFTHDRRIFVRNTLDFLPELKSSRKDLNHAWQQHRSSFEARFPFLKEMPFEYTWGGMLCMTLNHDPVFHAAGDDVYVMGGCNGVGVVKGTYLGYYMADIISGIKSSNLDFILQNANPSWVPPDPLRSIGAKWRLSHESKGAGGDI</sequence>
<accession>N8X6B3</accession>
<dbReference type="PATRIC" id="fig|1217651.3.peg.3887"/>
<dbReference type="PANTHER" id="PTHR13847">
    <property type="entry name" value="SARCOSINE DEHYDROGENASE-RELATED"/>
    <property type="match status" value="1"/>
</dbReference>
<feature type="domain" description="FAD dependent oxidoreductase" evidence="2">
    <location>
        <begin position="38"/>
        <end position="392"/>
    </location>
</feature>
<name>N8X6B3_ACIBZ</name>
<evidence type="ECO:0000313" key="4">
    <source>
        <dbReference type="Proteomes" id="UP000013270"/>
    </source>
</evidence>
<keyword evidence="1" id="KW-0560">Oxidoreductase</keyword>
<dbReference type="SUPFAM" id="SSF51905">
    <property type="entry name" value="FAD/NAD(P)-binding domain"/>
    <property type="match status" value="1"/>
</dbReference>
<comment type="caution">
    <text evidence="3">The sequence shown here is derived from an EMBL/GenBank/DDBJ whole genome shotgun (WGS) entry which is preliminary data.</text>
</comment>
<dbReference type="InterPro" id="IPR036188">
    <property type="entry name" value="FAD/NAD-bd_sf"/>
</dbReference>
<dbReference type="GO" id="GO:0016491">
    <property type="term" value="F:oxidoreductase activity"/>
    <property type="evidence" value="ECO:0007669"/>
    <property type="project" value="UniProtKB-KW"/>
</dbReference>
<dbReference type="EMBL" id="APPK01000054">
    <property type="protein sequence ID" value="ENV19897.1"/>
    <property type="molecule type" value="Genomic_DNA"/>
</dbReference>
<gene>
    <name evidence="3" type="ORF">F963_03942</name>
</gene>
<dbReference type="Proteomes" id="UP000013270">
    <property type="component" value="Unassembled WGS sequence"/>
</dbReference>
<dbReference type="AlphaFoldDB" id="N8X6B3"/>
<organism evidence="3 4">
    <name type="scientific">Acinetobacter bereziniae NIPH 3</name>
    <dbReference type="NCBI Taxonomy" id="1217651"/>
    <lineage>
        <taxon>Bacteria</taxon>
        <taxon>Pseudomonadati</taxon>
        <taxon>Pseudomonadota</taxon>
        <taxon>Gammaproteobacteria</taxon>
        <taxon>Moraxellales</taxon>
        <taxon>Moraxellaceae</taxon>
        <taxon>Acinetobacter</taxon>
    </lineage>
</organism>
<protein>
    <recommendedName>
        <fullName evidence="2">FAD dependent oxidoreductase domain-containing protein</fullName>
    </recommendedName>
</protein>
<dbReference type="RefSeq" id="WP_004825251.1">
    <property type="nucleotide sequence ID" value="NZ_KB849460.1"/>
</dbReference>